<protein>
    <submittedName>
        <fullName evidence="1">Uncharacterized protein</fullName>
    </submittedName>
</protein>
<name>A0ABR4BPE4_9LECA</name>
<evidence type="ECO:0000313" key="1">
    <source>
        <dbReference type="EMBL" id="KAL2058881.1"/>
    </source>
</evidence>
<dbReference type="EMBL" id="JBHFEH010000001">
    <property type="protein sequence ID" value="KAL2058881.1"/>
    <property type="molecule type" value="Genomic_DNA"/>
</dbReference>
<accession>A0ABR4BPE4</accession>
<reference evidence="1 2" key="1">
    <citation type="submission" date="2024-09" db="EMBL/GenBank/DDBJ databases">
        <title>Rethinking Asexuality: The Enigmatic Case of Functional Sexual Genes in Lepraria (Stereocaulaceae).</title>
        <authorList>
            <person name="Doellman M."/>
            <person name="Sun Y."/>
            <person name="Barcenas-Pena A."/>
            <person name="Lumbsch H.T."/>
            <person name="Grewe F."/>
        </authorList>
    </citation>
    <scope>NUCLEOTIDE SEQUENCE [LARGE SCALE GENOMIC DNA]</scope>
    <source>
        <strain evidence="1 2">Grewe 0041</strain>
    </source>
</reference>
<dbReference type="Proteomes" id="UP001590951">
    <property type="component" value="Unassembled WGS sequence"/>
</dbReference>
<comment type="caution">
    <text evidence="1">The sequence shown here is derived from an EMBL/GenBank/DDBJ whole genome shotgun (WGS) entry which is preliminary data.</text>
</comment>
<sequence>MPHNAVCHPKFQHPNPKSQLPQKTVLLCFVSLLLSSLPPPLNPQKLLLGTTAGLLLDELPKKLLPDGPPMYPLADPTSCGCKYCPWGLCCPCKLLAIYGAGIPVELCGLCTGAFGYAVTG</sequence>
<evidence type="ECO:0000313" key="2">
    <source>
        <dbReference type="Proteomes" id="UP001590951"/>
    </source>
</evidence>
<proteinExistence type="predicted"/>
<gene>
    <name evidence="1" type="ORF">ABVK25_000173</name>
</gene>
<organism evidence="1 2">
    <name type="scientific">Lepraria finkii</name>
    <dbReference type="NCBI Taxonomy" id="1340010"/>
    <lineage>
        <taxon>Eukaryota</taxon>
        <taxon>Fungi</taxon>
        <taxon>Dikarya</taxon>
        <taxon>Ascomycota</taxon>
        <taxon>Pezizomycotina</taxon>
        <taxon>Lecanoromycetes</taxon>
        <taxon>OSLEUM clade</taxon>
        <taxon>Lecanoromycetidae</taxon>
        <taxon>Lecanorales</taxon>
        <taxon>Lecanorineae</taxon>
        <taxon>Stereocaulaceae</taxon>
        <taxon>Lepraria</taxon>
    </lineage>
</organism>
<keyword evidence="2" id="KW-1185">Reference proteome</keyword>